<feature type="domain" description="RapA2 cadherin-like" evidence="6">
    <location>
        <begin position="1374"/>
        <end position="1446"/>
    </location>
</feature>
<dbReference type="RefSeq" id="WP_132245335.1">
    <property type="nucleotide sequence ID" value="NZ_SLZU01000008.1"/>
</dbReference>
<name>A0A4R3JC91_9RHOB</name>
<dbReference type="InterPro" id="IPR040853">
    <property type="entry name" value="RapA2_cadherin-like"/>
</dbReference>
<evidence type="ECO:0000313" key="8">
    <source>
        <dbReference type="Proteomes" id="UP000295696"/>
    </source>
</evidence>
<dbReference type="NCBIfam" id="TIGR01965">
    <property type="entry name" value="VCBS_repeat"/>
    <property type="match status" value="3"/>
</dbReference>
<comment type="subcellular location">
    <subcellularLocation>
        <location evidence="2">Secreted</location>
    </subcellularLocation>
</comment>
<evidence type="ECO:0000256" key="1">
    <source>
        <dbReference type="ARBA" id="ARBA00001913"/>
    </source>
</evidence>
<dbReference type="InterPro" id="IPR018511">
    <property type="entry name" value="Hemolysin-typ_Ca-bd_CS"/>
</dbReference>
<dbReference type="GO" id="GO:0005615">
    <property type="term" value="C:extracellular space"/>
    <property type="evidence" value="ECO:0007669"/>
    <property type="project" value="InterPro"/>
</dbReference>
<dbReference type="EMBL" id="SLZU01000008">
    <property type="protein sequence ID" value="TCS62756.1"/>
    <property type="molecule type" value="Genomic_DNA"/>
</dbReference>
<dbReference type="InterPro" id="IPR011049">
    <property type="entry name" value="Serralysin-like_metalloprot_C"/>
</dbReference>
<organism evidence="7 8">
    <name type="scientific">Primorskyibacter sedentarius</name>
    <dbReference type="NCBI Taxonomy" id="745311"/>
    <lineage>
        <taxon>Bacteria</taxon>
        <taxon>Pseudomonadati</taxon>
        <taxon>Pseudomonadota</taxon>
        <taxon>Alphaproteobacteria</taxon>
        <taxon>Rhodobacterales</taxon>
        <taxon>Roseobacteraceae</taxon>
        <taxon>Primorskyibacter</taxon>
    </lineage>
</organism>
<dbReference type="Gene3D" id="2.150.10.10">
    <property type="entry name" value="Serralysin-like metalloprotease, C-terminal"/>
    <property type="match status" value="6"/>
</dbReference>
<proteinExistence type="predicted"/>
<feature type="domain" description="Peptidase M10 serralysin C-terminal" evidence="5">
    <location>
        <begin position="947"/>
        <end position="1063"/>
    </location>
</feature>
<dbReference type="GO" id="GO:0005509">
    <property type="term" value="F:calcium ion binding"/>
    <property type="evidence" value="ECO:0007669"/>
    <property type="project" value="InterPro"/>
</dbReference>
<reference evidence="7 8" key="1">
    <citation type="submission" date="2019-03" db="EMBL/GenBank/DDBJ databases">
        <title>Genomic Encyclopedia of Type Strains, Phase IV (KMG-IV): sequencing the most valuable type-strain genomes for metagenomic binning, comparative biology and taxonomic classification.</title>
        <authorList>
            <person name="Goeker M."/>
        </authorList>
    </citation>
    <scope>NUCLEOTIDE SEQUENCE [LARGE SCALE GENOMIC DNA]</scope>
    <source>
        <strain evidence="7 8">DSM 104836</strain>
    </source>
</reference>
<dbReference type="Pfam" id="PF17803">
    <property type="entry name" value="Cadherin_4"/>
    <property type="match status" value="1"/>
</dbReference>
<evidence type="ECO:0000259" key="6">
    <source>
        <dbReference type="Pfam" id="PF17803"/>
    </source>
</evidence>
<dbReference type="PANTHER" id="PTHR38340:SF1">
    <property type="entry name" value="S-LAYER PROTEIN"/>
    <property type="match status" value="1"/>
</dbReference>
<evidence type="ECO:0000256" key="4">
    <source>
        <dbReference type="ARBA" id="ARBA00022737"/>
    </source>
</evidence>
<evidence type="ECO:0000259" key="5">
    <source>
        <dbReference type="Pfam" id="PF08548"/>
    </source>
</evidence>
<keyword evidence="3" id="KW-0964">Secreted</keyword>
<dbReference type="PRINTS" id="PR00313">
    <property type="entry name" value="CABNDNGRPT"/>
</dbReference>
<dbReference type="PROSITE" id="PS00330">
    <property type="entry name" value="HEMOLYSIN_CALCIUM"/>
    <property type="match status" value="4"/>
</dbReference>
<evidence type="ECO:0000256" key="3">
    <source>
        <dbReference type="ARBA" id="ARBA00022525"/>
    </source>
</evidence>
<dbReference type="InterPro" id="IPR050557">
    <property type="entry name" value="RTX_toxin/Mannuronan_C5-epim"/>
</dbReference>
<dbReference type="InterPro" id="IPR010221">
    <property type="entry name" value="VCBS_dom"/>
</dbReference>
<keyword evidence="4" id="KW-0677">Repeat</keyword>
<dbReference type="InterPro" id="IPR001343">
    <property type="entry name" value="Hemolysn_Ca-bd"/>
</dbReference>
<gene>
    <name evidence="7" type="ORF">EDD52_10850</name>
</gene>
<evidence type="ECO:0000313" key="7">
    <source>
        <dbReference type="EMBL" id="TCS62756.1"/>
    </source>
</evidence>
<dbReference type="OrthoDB" id="733404at2"/>
<protein>
    <submittedName>
        <fullName evidence="7">Ca2+-binding RTX toxin-like protein</fullName>
    </submittedName>
</protein>
<dbReference type="InterPro" id="IPR013858">
    <property type="entry name" value="Peptidase_M10B_C"/>
</dbReference>
<comment type="caution">
    <text evidence="7">The sequence shown here is derived from an EMBL/GenBank/DDBJ whole genome shotgun (WGS) entry which is preliminary data.</text>
</comment>
<dbReference type="Proteomes" id="UP000295696">
    <property type="component" value="Unassembled WGS sequence"/>
</dbReference>
<dbReference type="Pfam" id="PF08548">
    <property type="entry name" value="Peptidase_M10_C"/>
    <property type="match status" value="1"/>
</dbReference>
<dbReference type="PANTHER" id="PTHR38340">
    <property type="entry name" value="S-LAYER PROTEIN"/>
    <property type="match status" value="1"/>
</dbReference>
<accession>A0A4R3JC91</accession>
<keyword evidence="8" id="KW-1185">Reference proteome</keyword>
<sequence>MVTTPLEWLSDFQVNNGITNTSFNYESDIIQLSNGNVLITWTSFDDTGAGSPNSSDIIGQIFDPLGNEVGAEFLVNAFLNVYSERSASIAAVDGGGFVVTYVDYYAPAGVEYDIVVEYHDNTGAAVRGSIVYDGASSEIHADPQVASLSATSSMIVWLDRTNYDVLAAVYDPSTGTKGPTLTLFDGGVGAGQGIDGVEIAALRVSNRYAVTFVDHDTGSNNQTYLRIYNSSGNAVTGEILIDDTSPLSRDTHVTELSNGNLVVSWTSADPNFSSGIRAQIYTSSGVAVTEAFSPATSLAGAQEKTAIAATGDNGFVVFWADDETFDVHGQRYSNDGTRIGVEFDVVDWNLSTLDHLSAVALADGRVQLTWTGEFSAGDDVFTAIWDPRDSDETNDPAVAHGYQIGTPEANTIATTADTVHVDGSGGNDRIIVSPADAGRADVLDGGAGIDTLVIDALNGTWNFQTAAVQNFEVLEFASTAGALGTRWAFFLDTQFTQFTTVNFDAAPGTSEFLAVLMSSSTVFSLNGVAITGQESDDGVVVSGDASDEWIYGSSARDALLGGAGDDTLIGDDGDDTLYGGTGADWLIGSDGNDLLVLNDGSYTSGVTVDLSMNVISGPDNIRDIENVTGTYFVASGDHLTGTDGANLIAGHFGDDTLIGLAGDDTLEGGAQNDLLYGGHDNDLLGGEDGDDTLSGQGGNDRLEGGIGSDAIYGGAASDTLIGGAGDDTLSGGGGIDLVDYSGSSDAVEVRLSLTSAQRVSASQGTDTIFGIEGVVGSDHDDSLFGSNGANLIITGDGEDRVFGGGGDDTMDGGAGDNDFLNYYFSADAVAFDLSNQGAGQVVSASQGTDLASNFENVLGSGKGDDTLRGDSAGNVIQGYGGADSIDGAGGDDFLNGGGFDDTLLGGDGNDTVLGDYGDDLLGGGNDDDNLAGGAGDDSVYGGAGSDRINGGTGADLLVGGAQGDVFTYTKTNQSTTASRDIIRDFVSGVDMVDLSGIDADRTTGGNQIFTFIGNAAFSGVAGQLNWLTNGTKTWLQADTNGDAVADFSVQLNNLSALSSADLILNNAPIAQAVSAVAQEDGPAVLIAPEVTDPDRNDTVSLSIDTTNTLGAVTITEDGMFSYDPTGAFDFLAIGEIASDTFSYTVDDGRGGTATEVVTLTITGQNDAPVARRDIASAVVSAASVDPASNVTIFGDVSVNDTDADDGAVLTYSLDAPVSGLSMNSDGKFLFNRADPAYARLAKDEAIFIEARYSVTDELGASSQSELNIAIIGSNDAPEASFGSFAAQAISSDVAAQPGPGEVGTVAYSDVDDRASATFSLDESVAGLSIDSLTGKLFFDGGDPAYTSLGAGETLSRRVSYTITDQHGATGTSEIEILVSGANEAPIAVDDTFDVTAGDAGFVEFYPGIVFGSVSANDSDADANDALKFTLVNPVDGLRLGSNGNYAFDARHPAYEGLQQGEIQQIVIPYTMTDNNGGVATADLTLTVTGTNAAPVASAVSDIVVRHPDAANPGQFVVHERSVAPYVTDIDEGDVLTYALTSPVTGLTMDSDGTYAFDLNDPAFAGYAEGQEIDIQASYTVTDEFGAQDTADLSIRANVTNTSPVVNLSLDERIFQIKEGQVYHGQLVAYDAETPASELRFEFDYYGGYKGTFDLREDGSFTWTPYPYDPGANPFDPDEALDPYANRQIFTYRVYDEQGLGLDPEDYYNGVFDAAVALNRGPNGVQDTSITVSQGSSAEVLRVVLTGSLVDSDGSEDHHVDTSMTAGKLVLVSRTDITDDVTGENNFEYVFDWHIDDTVDLTQLNHIAIVTTEAVGAGDDPNDPSDRQNTTSLAFDPGVEIETQSNSFQHMFEAVDQNMWGAGDAMSLEIGTFFGLDSGAFDKTFGFGSGAFRMDVDGQFMFGLAPKLTLTAGEVDASVTKDIDTQAHYNKTFDQFTFRATTQTKSSAFETVSATANFALGYEAIARLDMSAEVDVTVDLLVDEVGFNEEFDLVNFDISSSGNLFTLNTADIPAGEFPLPGIIGDFASITLNIPDISASVSEDFSARETKVVKSGSLEDDIATLEIDLDEMAYTMYSELGGTLPVNPLNPLDEEYGPFSASFDILDIVASTTLGVTQEFDLSHSGTSGWLVMEDGTFFGVDVFEYGNPNSGSSLTIENASAYDEDGNGEIDFQFVASADARLRNQTDLGLSVGIEASVLAGELGISLPVIGDLGVEFGPLLELGAEAPIADLYGFDETFDLAFADTIFNLTV</sequence>
<comment type="cofactor">
    <cofactor evidence="1">
        <name>Ca(2+)</name>
        <dbReference type="ChEBI" id="CHEBI:29108"/>
    </cofactor>
</comment>
<dbReference type="Pfam" id="PF00353">
    <property type="entry name" value="HemolysinCabind"/>
    <property type="match status" value="7"/>
</dbReference>
<dbReference type="Pfam" id="PF17963">
    <property type="entry name" value="Big_9"/>
    <property type="match status" value="2"/>
</dbReference>
<evidence type="ECO:0000256" key="2">
    <source>
        <dbReference type="ARBA" id="ARBA00004613"/>
    </source>
</evidence>
<dbReference type="SUPFAM" id="SSF51120">
    <property type="entry name" value="beta-Roll"/>
    <property type="match status" value="4"/>
</dbReference>